<protein>
    <submittedName>
        <fullName evidence="3">Predicted protein</fullName>
    </submittedName>
</protein>
<feature type="transmembrane region" description="Helical" evidence="2">
    <location>
        <begin position="47"/>
        <end position="67"/>
    </location>
</feature>
<feature type="transmembrane region" description="Helical" evidence="2">
    <location>
        <begin position="186"/>
        <end position="204"/>
    </location>
</feature>
<evidence type="ECO:0000256" key="2">
    <source>
        <dbReference type="SAM" id="Phobius"/>
    </source>
</evidence>
<sequence length="320" mass="34996">MTSSSTTPRELLLSQTFAIGSFSAYVLSQAYVLFCELTGYIAPNPETTLYCPSPTLVLVFFVAQAAASGTWIKTLFGGRCTKRAGLNLRALYFSKDRKGDDEEADMQEQLLDGPRDDVTSLDSTQLAYLPFFIASNVCLTAWSIAWLHDYDTTSQLLLGINMCIQLYSVFLLLHPSRQHAPTSKNWLSHLVAKSGAGIAVLYMWKNWGVIDRYRMSPTAEMVNSALIFVLMTVASGPDPTLGLCILYDLIALAFGPATSSEWYHTFLYIAAAVSAVLGLDAVVCQWTQKKTESGLTGDGPFDYSDDGRSSPSLSPALRLG</sequence>
<dbReference type="HOGENOM" id="CLU_071638_0_0_1"/>
<keyword evidence="4" id="KW-1185">Reference proteome</keyword>
<keyword evidence="2" id="KW-0472">Membrane</keyword>
<feature type="compositionally biased region" description="Low complexity" evidence="1">
    <location>
        <begin position="309"/>
        <end position="320"/>
    </location>
</feature>
<gene>
    <name evidence="3" type="ORF">LACBIDRAFT_301436</name>
</gene>
<name>B0CNJ3_LACBS</name>
<keyword evidence="2" id="KW-1133">Transmembrane helix</keyword>
<feature type="transmembrane region" description="Helical" evidence="2">
    <location>
        <begin position="126"/>
        <end position="147"/>
    </location>
</feature>
<feature type="transmembrane region" description="Helical" evidence="2">
    <location>
        <begin position="225"/>
        <end position="250"/>
    </location>
</feature>
<feature type="transmembrane region" description="Helical" evidence="2">
    <location>
        <begin position="262"/>
        <end position="283"/>
    </location>
</feature>
<proteinExistence type="predicted"/>
<feature type="transmembrane region" description="Helical" evidence="2">
    <location>
        <begin position="12"/>
        <end position="35"/>
    </location>
</feature>
<feature type="transmembrane region" description="Helical" evidence="2">
    <location>
        <begin position="156"/>
        <end position="174"/>
    </location>
</feature>
<dbReference type="AlphaFoldDB" id="B0CNJ3"/>
<accession>B0CNJ3</accession>
<dbReference type="RefSeq" id="XP_001873525.1">
    <property type="nucleotide sequence ID" value="XM_001873490.1"/>
</dbReference>
<evidence type="ECO:0000256" key="1">
    <source>
        <dbReference type="SAM" id="MobiDB-lite"/>
    </source>
</evidence>
<dbReference type="EMBL" id="DS547091">
    <property type="protein sequence ID" value="EDR15317.1"/>
    <property type="molecule type" value="Genomic_DNA"/>
</dbReference>
<feature type="region of interest" description="Disordered" evidence="1">
    <location>
        <begin position="291"/>
        <end position="320"/>
    </location>
</feature>
<dbReference type="InParanoid" id="B0CNJ3"/>
<reference evidence="3 4" key="1">
    <citation type="journal article" date="2008" name="Nature">
        <title>The genome of Laccaria bicolor provides insights into mycorrhizal symbiosis.</title>
        <authorList>
            <person name="Martin F."/>
            <person name="Aerts A."/>
            <person name="Ahren D."/>
            <person name="Brun A."/>
            <person name="Danchin E.G.J."/>
            <person name="Duchaussoy F."/>
            <person name="Gibon J."/>
            <person name="Kohler A."/>
            <person name="Lindquist E."/>
            <person name="Pereda V."/>
            <person name="Salamov A."/>
            <person name="Shapiro H.J."/>
            <person name="Wuyts J."/>
            <person name="Blaudez D."/>
            <person name="Buee M."/>
            <person name="Brokstein P."/>
            <person name="Canbaeck B."/>
            <person name="Cohen D."/>
            <person name="Courty P.E."/>
            <person name="Coutinho P.M."/>
            <person name="Delaruelle C."/>
            <person name="Detter J.C."/>
            <person name="Deveau A."/>
            <person name="DiFazio S."/>
            <person name="Duplessis S."/>
            <person name="Fraissinet-Tachet L."/>
            <person name="Lucic E."/>
            <person name="Frey-Klett P."/>
            <person name="Fourrey C."/>
            <person name="Feussner I."/>
            <person name="Gay G."/>
            <person name="Grimwood J."/>
            <person name="Hoegger P.J."/>
            <person name="Jain P."/>
            <person name="Kilaru S."/>
            <person name="Labbe J."/>
            <person name="Lin Y.C."/>
            <person name="Legue V."/>
            <person name="Le Tacon F."/>
            <person name="Marmeisse R."/>
            <person name="Melayah D."/>
            <person name="Montanini B."/>
            <person name="Muratet M."/>
            <person name="Nehls U."/>
            <person name="Niculita-Hirzel H."/>
            <person name="Oudot-Le Secq M.P."/>
            <person name="Peter M."/>
            <person name="Quesneville H."/>
            <person name="Rajashekar B."/>
            <person name="Reich M."/>
            <person name="Rouhier N."/>
            <person name="Schmutz J."/>
            <person name="Yin T."/>
            <person name="Chalot M."/>
            <person name="Henrissat B."/>
            <person name="Kuees U."/>
            <person name="Lucas S."/>
            <person name="Van de Peer Y."/>
            <person name="Podila G.K."/>
            <person name="Polle A."/>
            <person name="Pukkila P.J."/>
            <person name="Richardson P.M."/>
            <person name="Rouze P."/>
            <person name="Sanders I.R."/>
            <person name="Stajich J.E."/>
            <person name="Tunlid A."/>
            <person name="Tuskan G."/>
            <person name="Grigoriev I.V."/>
        </authorList>
    </citation>
    <scope>NUCLEOTIDE SEQUENCE [LARGE SCALE GENOMIC DNA]</scope>
    <source>
        <strain evidence="4">S238N-H82 / ATCC MYA-4686</strain>
    </source>
</reference>
<dbReference type="OrthoDB" id="2332199at2759"/>
<evidence type="ECO:0000313" key="3">
    <source>
        <dbReference type="EMBL" id="EDR15317.1"/>
    </source>
</evidence>
<keyword evidence="2" id="KW-0812">Transmembrane</keyword>
<dbReference type="Proteomes" id="UP000001194">
    <property type="component" value="Unassembled WGS sequence"/>
</dbReference>
<organism evidence="4">
    <name type="scientific">Laccaria bicolor (strain S238N-H82 / ATCC MYA-4686)</name>
    <name type="common">Bicoloured deceiver</name>
    <name type="synonym">Laccaria laccata var. bicolor</name>
    <dbReference type="NCBI Taxonomy" id="486041"/>
    <lineage>
        <taxon>Eukaryota</taxon>
        <taxon>Fungi</taxon>
        <taxon>Dikarya</taxon>
        <taxon>Basidiomycota</taxon>
        <taxon>Agaricomycotina</taxon>
        <taxon>Agaricomycetes</taxon>
        <taxon>Agaricomycetidae</taxon>
        <taxon>Agaricales</taxon>
        <taxon>Agaricineae</taxon>
        <taxon>Hydnangiaceae</taxon>
        <taxon>Laccaria</taxon>
    </lineage>
</organism>
<dbReference type="KEGG" id="lbc:LACBIDRAFT_301436"/>
<dbReference type="GeneID" id="6069784"/>
<evidence type="ECO:0000313" key="4">
    <source>
        <dbReference type="Proteomes" id="UP000001194"/>
    </source>
</evidence>